<dbReference type="RefSeq" id="XP_075091520.1">
    <property type="nucleotide sequence ID" value="XM_075235419.1"/>
</dbReference>
<protein>
    <submittedName>
        <fullName evidence="2">Uncharacterized protein LOC142171725</fullName>
    </submittedName>
</protein>
<reference evidence="2" key="2">
    <citation type="submission" date="2025-08" db="UniProtKB">
        <authorList>
            <consortium name="RefSeq"/>
        </authorList>
    </citation>
    <scope>IDENTIFICATION</scope>
    <source>
        <tissue evidence="2">Leaf</tissue>
    </source>
</reference>
<gene>
    <name evidence="2" type="primary">LOC142171725</name>
</gene>
<sequence length="134" mass="15833">MWTTQCIKKAARDKKACDLDQEKCIKDEEGRVLLDEAHIRRRWQTYFHSLLNEDGHKDIVLNDLGSSESRYDFGYCRQIRIEEVVGAMLKMSKDRATGPDEIPVEFWKSMGRAGLEWITRLFNVIFRMKKMTEE</sequence>
<name>A0AC58T2S8_TOBAC</name>
<keyword evidence="1" id="KW-1185">Reference proteome</keyword>
<proteinExistence type="predicted"/>
<evidence type="ECO:0000313" key="1">
    <source>
        <dbReference type="Proteomes" id="UP000790787"/>
    </source>
</evidence>
<accession>A0AC58T2S8</accession>
<organism evidence="1 2">
    <name type="scientific">Nicotiana tabacum</name>
    <name type="common">Common tobacco</name>
    <dbReference type="NCBI Taxonomy" id="4097"/>
    <lineage>
        <taxon>Eukaryota</taxon>
        <taxon>Viridiplantae</taxon>
        <taxon>Streptophyta</taxon>
        <taxon>Embryophyta</taxon>
        <taxon>Tracheophyta</taxon>
        <taxon>Spermatophyta</taxon>
        <taxon>Magnoliopsida</taxon>
        <taxon>eudicotyledons</taxon>
        <taxon>Gunneridae</taxon>
        <taxon>Pentapetalae</taxon>
        <taxon>asterids</taxon>
        <taxon>lamiids</taxon>
        <taxon>Solanales</taxon>
        <taxon>Solanaceae</taxon>
        <taxon>Nicotianoideae</taxon>
        <taxon>Nicotianeae</taxon>
        <taxon>Nicotiana</taxon>
    </lineage>
</organism>
<dbReference type="Proteomes" id="UP000790787">
    <property type="component" value="Chromosome 17"/>
</dbReference>
<evidence type="ECO:0000313" key="2">
    <source>
        <dbReference type="RefSeq" id="XP_075091520.1"/>
    </source>
</evidence>
<reference evidence="1" key="1">
    <citation type="journal article" date="2014" name="Nat. Commun.">
        <title>The tobacco genome sequence and its comparison with those of tomato and potato.</title>
        <authorList>
            <person name="Sierro N."/>
            <person name="Battey J.N."/>
            <person name="Ouadi S."/>
            <person name="Bakaher N."/>
            <person name="Bovet L."/>
            <person name="Willig A."/>
            <person name="Goepfert S."/>
            <person name="Peitsch M.C."/>
            <person name="Ivanov N.V."/>
        </authorList>
    </citation>
    <scope>NUCLEOTIDE SEQUENCE [LARGE SCALE GENOMIC DNA]</scope>
</reference>